<evidence type="ECO:0000256" key="13">
    <source>
        <dbReference type="SAM" id="MobiDB-lite"/>
    </source>
</evidence>
<feature type="compositionally biased region" description="Polar residues" evidence="13">
    <location>
        <begin position="214"/>
        <end position="224"/>
    </location>
</feature>
<feature type="compositionally biased region" description="Acidic residues" evidence="13">
    <location>
        <begin position="196"/>
        <end position="205"/>
    </location>
</feature>
<evidence type="ECO:0000256" key="5">
    <source>
        <dbReference type="ARBA" id="ARBA00022833"/>
    </source>
</evidence>
<feature type="domain" description="C2H2-type" evidence="14">
    <location>
        <begin position="866"/>
        <end position="893"/>
    </location>
</feature>
<dbReference type="PANTHER" id="PTHR24379">
    <property type="entry name" value="KRAB AND ZINC FINGER DOMAIN-CONTAINING"/>
    <property type="match status" value="1"/>
</dbReference>
<dbReference type="PROSITE" id="PS50157">
    <property type="entry name" value="ZINC_FINGER_C2H2_2"/>
    <property type="match status" value="5"/>
</dbReference>
<evidence type="ECO:0000259" key="14">
    <source>
        <dbReference type="PROSITE" id="PS50157"/>
    </source>
</evidence>
<dbReference type="InterPro" id="IPR012934">
    <property type="entry name" value="Znf_AD"/>
</dbReference>
<dbReference type="EMBL" id="OU892289">
    <property type="protein sequence ID" value="CAG9763073.1"/>
    <property type="molecule type" value="Genomic_DNA"/>
</dbReference>
<feature type="region of interest" description="Disordered" evidence="13">
    <location>
        <begin position="196"/>
        <end position="244"/>
    </location>
</feature>
<name>A0A9N9QB39_9CUCU</name>
<feature type="domain" description="C2H2-type" evidence="14">
    <location>
        <begin position="894"/>
        <end position="921"/>
    </location>
</feature>
<feature type="binding site" evidence="11">
    <location>
        <position position="62"/>
    </location>
    <ligand>
        <name>Zn(2+)</name>
        <dbReference type="ChEBI" id="CHEBI:29105"/>
    </ligand>
</feature>
<evidence type="ECO:0000256" key="11">
    <source>
        <dbReference type="PROSITE-ProRule" id="PRU01263"/>
    </source>
</evidence>
<evidence type="ECO:0000256" key="6">
    <source>
        <dbReference type="ARBA" id="ARBA00023015"/>
    </source>
</evidence>
<dbReference type="Pfam" id="PF13912">
    <property type="entry name" value="zf-C2H2_6"/>
    <property type="match status" value="1"/>
</dbReference>
<feature type="region of interest" description="Disordered" evidence="13">
    <location>
        <begin position="138"/>
        <end position="184"/>
    </location>
</feature>
<feature type="domain" description="C2H2-type" evidence="14">
    <location>
        <begin position="922"/>
        <end position="945"/>
    </location>
</feature>
<reference evidence="16" key="1">
    <citation type="submission" date="2022-01" db="EMBL/GenBank/DDBJ databases">
        <authorList>
            <person name="King R."/>
        </authorList>
    </citation>
    <scope>NUCLEOTIDE SEQUENCE</scope>
</reference>
<dbReference type="FunFam" id="3.30.160.60:FF:000100">
    <property type="entry name" value="Zinc finger 45-like"/>
    <property type="match status" value="2"/>
</dbReference>
<dbReference type="InterPro" id="IPR013087">
    <property type="entry name" value="Znf_C2H2_type"/>
</dbReference>
<keyword evidence="12" id="KW-0175">Coiled coil</keyword>
<evidence type="ECO:0000313" key="17">
    <source>
        <dbReference type="Proteomes" id="UP001152799"/>
    </source>
</evidence>
<feature type="domain" description="C2H2-type" evidence="14">
    <location>
        <begin position="594"/>
        <end position="621"/>
    </location>
</feature>
<evidence type="ECO:0000256" key="4">
    <source>
        <dbReference type="ARBA" id="ARBA00022771"/>
    </source>
</evidence>
<evidence type="ECO:0000313" key="16">
    <source>
        <dbReference type="EMBL" id="CAG9763073.1"/>
    </source>
</evidence>
<dbReference type="GO" id="GO:0003677">
    <property type="term" value="F:DNA binding"/>
    <property type="evidence" value="ECO:0007669"/>
    <property type="project" value="UniProtKB-KW"/>
</dbReference>
<dbReference type="AlphaFoldDB" id="A0A9N9QB39"/>
<dbReference type="PANTHER" id="PTHR24379:SF121">
    <property type="entry name" value="C2H2-TYPE DOMAIN-CONTAINING PROTEIN"/>
    <property type="match status" value="1"/>
</dbReference>
<evidence type="ECO:0000256" key="1">
    <source>
        <dbReference type="ARBA" id="ARBA00004123"/>
    </source>
</evidence>
<dbReference type="SUPFAM" id="SSF57667">
    <property type="entry name" value="beta-beta-alpha zinc fingers"/>
    <property type="match status" value="3"/>
</dbReference>
<evidence type="ECO:0000256" key="2">
    <source>
        <dbReference type="ARBA" id="ARBA00022723"/>
    </source>
</evidence>
<keyword evidence="7" id="KW-0238">DNA-binding</keyword>
<dbReference type="SMART" id="SM00868">
    <property type="entry name" value="zf-AD"/>
    <property type="match status" value="1"/>
</dbReference>
<dbReference type="PROSITE" id="PS00028">
    <property type="entry name" value="ZINC_FINGER_C2H2_1"/>
    <property type="match status" value="6"/>
</dbReference>
<dbReference type="Gene3D" id="3.30.160.60">
    <property type="entry name" value="Classic Zinc Finger"/>
    <property type="match status" value="5"/>
</dbReference>
<accession>A0A9N9QB39</accession>
<feature type="compositionally biased region" description="Basic and acidic residues" evidence="13">
    <location>
        <begin position="230"/>
        <end position="244"/>
    </location>
</feature>
<evidence type="ECO:0000259" key="15">
    <source>
        <dbReference type="PROSITE" id="PS51915"/>
    </source>
</evidence>
<dbReference type="GO" id="GO:0008270">
    <property type="term" value="F:zinc ion binding"/>
    <property type="evidence" value="ECO:0007669"/>
    <property type="project" value="UniProtKB-UniRule"/>
</dbReference>
<dbReference type="Proteomes" id="UP001152799">
    <property type="component" value="Chromosome 13"/>
</dbReference>
<dbReference type="Gene3D" id="3.40.1800.20">
    <property type="match status" value="1"/>
</dbReference>
<keyword evidence="9" id="KW-0539">Nucleus</keyword>
<evidence type="ECO:0000256" key="7">
    <source>
        <dbReference type="ARBA" id="ARBA00023125"/>
    </source>
</evidence>
<evidence type="ECO:0000256" key="10">
    <source>
        <dbReference type="PROSITE-ProRule" id="PRU00042"/>
    </source>
</evidence>
<dbReference type="Pfam" id="PF07776">
    <property type="entry name" value="zf-AD"/>
    <property type="match status" value="1"/>
</dbReference>
<evidence type="ECO:0000256" key="12">
    <source>
        <dbReference type="SAM" id="Coils"/>
    </source>
</evidence>
<feature type="coiled-coil region" evidence="12">
    <location>
        <begin position="509"/>
        <end position="541"/>
    </location>
</feature>
<feature type="binding site" evidence="11">
    <location>
        <position position="59"/>
    </location>
    <ligand>
        <name>Zn(2+)</name>
        <dbReference type="ChEBI" id="CHEBI:29105"/>
    </ligand>
</feature>
<dbReference type="OrthoDB" id="6077919at2759"/>
<feature type="binding site" evidence="11">
    <location>
        <position position="11"/>
    </location>
    <ligand>
        <name>Zn(2+)</name>
        <dbReference type="ChEBI" id="CHEBI:29105"/>
    </ligand>
</feature>
<evidence type="ECO:0000256" key="8">
    <source>
        <dbReference type="ARBA" id="ARBA00023163"/>
    </source>
</evidence>
<dbReference type="PROSITE" id="PS51915">
    <property type="entry name" value="ZAD"/>
    <property type="match status" value="1"/>
</dbReference>
<keyword evidence="4 10" id="KW-0863">Zinc-finger</keyword>
<keyword evidence="3" id="KW-0677">Repeat</keyword>
<evidence type="ECO:0008006" key="18">
    <source>
        <dbReference type="Google" id="ProtNLM"/>
    </source>
</evidence>
<keyword evidence="17" id="KW-1185">Reference proteome</keyword>
<feature type="compositionally biased region" description="Acidic residues" evidence="13">
    <location>
        <begin position="168"/>
        <end position="184"/>
    </location>
</feature>
<proteinExistence type="predicted"/>
<protein>
    <recommendedName>
        <fullName evidence="18">Zinc finger protein</fullName>
    </recommendedName>
</protein>
<sequence length="945" mass="108584">MASIPEMSLMCRLCLAKDESQVNIPIFEDPGDIRQIFVKISSCLPIKISRDDELPKNICDGCGDKLELLYEFVNTSLDSEKTLTAWLKQVGIKNREQAISTVTQQISKPETLVKEESDNAEAATSYLAEESSINEEAEIIEEEEEVEPPKKRARRTAAVKAQISIAPESDDEDDNFDNTMDQPDDIDADVIAKLEEESEETDNDEKDPSYTDLPGTSAQDQPGTSGLGKDGAEAPNDLKSESPRIECSTCGQTFATKTQVDNHLRSLPIQVARKCLACGDTGKYCTHPIAMKTARCKFCDTNITEPYLLHRCFHFNAKISQPQKEVDSIEDKDICIYCNKTVPIKSLGKHESWHRKHDKSVIKLLNQKPPRVPANTEAALCSYCGKIKPNNQMRRHEYVQHIRKSVRKVCAVKVRLTFRKSRSLACHVCSQEFLTEKKLKRHLDTIAVDVSTSCLICKNLNCHHPAGFKTTSCNVCHQPISDFKNHLCFHRTKIKKLFEETDICIFCCKEVILSNLEEHENAHREEEKRKAKQQREAMEGQALCTTCGASVPFKDLKKHERTHRRLEPIMCTICGITAKNIYQHMATHSEERRFSCQECGLAFKYKKNLDVHMLVHESMGKHKCPTCSKAFKTPSKQEQCQVCHKTFHSKSLKKRHENNLEAFVSAYCKPCNSFFGLHESRFHHCSALFCMSCNDYLSDFRKHRCLHGHRLQKLANNRRMFCKSESQIVPCKSKSNQEHSNTNLQCIFCEIKFKRFDLLKKHIRIKHLEQLKIPPIPAENPCRFCQMSFKNKNWTISHERKQHASELIQCDICSESVKMAEAKSHYVSHRSHEKYKNAPQKMCNVCGVKIKNLETHMVRHDDNRKHQCGTCQKSFKLAWDLKRHMLVHTNETRHVCQICGKGFKVGYNLRVHMRSHQTIKPFACLICDKTFTTKQWRDNHLSSHR</sequence>
<comment type="subcellular location">
    <subcellularLocation>
        <location evidence="1">Nucleus</location>
    </subcellularLocation>
</comment>
<dbReference type="Pfam" id="PF00096">
    <property type="entry name" value="zf-C2H2"/>
    <property type="match status" value="2"/>
</dbReference>
<dbReference type="SUPFAM" id="SSF57716">
    <property type="entry name" value="Glucocorticoid receptor-like (DNA-binding domain)"/>
    <property type="match status" value="1"/>
</dbReference>
<organism evidence="16 17">
    <name type="scientific">Ceutorhynchus assimilis</name>
    <name type="common">cabbage seed weevil</name>
    <dbReference type="NCBI Taxonomy" id="467358"/>
    <lineage>
        <taxon>Eukaryota</taxon>
        <taxon>Metazoa</taxon>
        <taxon>Ecdysozoa</taxon>
        <taxon>Arthropoda</taxon>
        <taxon>Hexapoda</taxon>
        <taxon>Insecta</taxon>
        <taxon>Pterygota</taxon>
        <taxon>Neoptera</taxon>
        <taxon>Endopterygota</taxon>
        <taxon>Coleoptera</taxon>
        <taxon>Polyphaga</taxon>
        <taxon>Cucujiformia</taxon>
        <taxon>Curculionidae</taxon>
        <taxon>Ceutorhynchinae</taxon>
        <taxon>Ceutorhynchus</taxon>
    </lineage>
</organism>
<dbReference type="InterPro" id="IPR036236">
    <property type="entry name" value="Znf_C2H2_sf"/>
</dbReference>
<dbReference type="SMART" id="SM00355">
    <property type="entry name" value="ZnF_C2H2"/>
    <property type="match status" value="14"/>
</dbReference>
<dbReference type="FunFam" id="3.30.160.60:FF:000646">
    <property type="entry name" value="Myeloid zinc finger 1"/>
    <property type="match status" value="1"/>
</dbReference>
<evidence type="ECO:0000256" key="3">
    <source>
        <dbReference type="ARBA" id="ARBA00022737"/>
    </source>
</evidence>
<feature type="binding site" evidence="11">
    <location>
        <position position="14"/>
    </location>
    <ligand>
        <name>Zn(2+)</name>
        <dbReference type="ChEBI" id="CHEBI:29105"/>
    </ligand>
</feature>
<keyword evidence="2 11" id="KW-0479">Metal-binding</keyword>
<keyword evidence="6" id="KW-0805">Transcription regulation</keyword>
<feature type="domain" description="C2H2-type" evidence="14">
    <location>
        <begin position="245"/>
        <end position="275"/>
    </location>
</feature>
<keyword evidence="8" id="KW-0804">Transcription</keyword>
<feature type="domain" description="ZAD" evidence="15">
    <location>
        <begin position="9"/>
        <end position="86"/>
    </location>
</feature>
<dbReference type="GO" id="GO:0005634">
    <property type="term" value="C:nucleus"/>
    <property type="evidence" value="ECO:0007669"/>
    <property type="project" value="UniProtKB-SubCell"/>
</dbReference>
<keyword evidence="5 11" id="KW-0862">Zinc</keyword>
<evidence type="ECO:0000256" key="9">
    <source>
        <dbReference type="ARBA" id="ARBA00023242"/>
    </source>
</evidence>
<gene>
    <name evidence="16" type="ORF">CEUTPL_LOCUS3743</name>
</gene>